<dbReference type="EMBL" id="JATAAI010000028">
    <property type="protein sequence ID" value="KAK1736674.1"/>
    <property type="molecule type" value="Genomic_DNA"/>
</dbReference>
<dbReference type="SUPFAM" id="SSF48452">
    <property type="entry name" value="TPR-like"/>
    <property type="match status" value="1"/>
</dbReference>
<evidence type="ECO:0000313" key="2">
    <source>
        <dbReference type="Proteomes" id="UP001224775"/>
    </source>
</evidence>
<gene>
    <name evidence="1" type="ORF">QTG54_012696</name>
</gene>
<proteinExistence type="predicted"/>
<protein>
    <submittedName>
        <fullName evidence="1">Uncharacterized protein</fullName>
    </submittedName>
</protein>
<keyword evidence="2" id="KW-1185">Reference proteome</keyword>
<dbReference type="AlphaFoldDB" id="A0AAD8XZ97"/>
<dbReference type="Proteomes" id="UP001224775">
    <property type="component" value="Unassembled WGS sequence"/>
</dbReference>
<comment type="caution">
    <text evidence="1">The sequence shown here is derived from an EMBL/GenBank/DDBJ whole genome shotgun (WGS) entry which is preliminary data.</text>
</comment>
<accession>A0AAD8XZ97</accession>
<evidence type="ECO:0000313" key="1">
    <source>
        <dbReference type="EMBL" id="KAK1736674.1"/>
    </source>
</evidence>
<reference evidence="1" key="1">
    <citation type="submission" date="2023-06" db="EMBL/GenBank/DDBJ databases">
        <title>Survivors Of The Sea: Transcriptome response of Skeletonema marinoi to long-term dormancy.</title>
        <authorList>
            <person name="Pinder M.I.M."/>
            <person name="Kourtchenko O."/>
            <person name="Robertson E.K."/>
            <person name="Larsson T."/>
            <person name="Maumus F."/>
            <person name="Osuna-Cruz C.M."/>
            <person name="Vancaester E."/>
            <person name="Stenow R."/>
            <person name="Vandepoele K."/>
            <person name="Ploug H."/>
            <person name="Bruchert V."/>
            <person name="Godhe A."/>
            <person name="Topel M."/>
        </authorList>
    </citation>
    <scope>NUCLEOTIDE SEQUENCE</scope>
    <source>
        <strain evidence="1">R05AC</strain>
    </source>
</reference>
<sequence length="427" mass="48113">MATPCFQALELQRNFAKASELGLKIGSQMMIMGLNPQAIMIFNDVLDIWTSTGTECDDEERYGDIEASILDSIDVQELEYLIKLNIQKGKAFSSLGQGNDGFKAFQSALDVNTSLHPCASSTDFDRSVTFPIFSGLFVVLKFGAVTQDSEFSYEKNLCKQFVEQARLNNDPVHYGRAVAMEGETLARLGNFEEALETLDVIKSIYDIESSMQLYANRMEVIDINWNHALGQTDAALATCKYIVDEIVPKSDPKNVHNTMCLLYTVFVTMKENGMALEARDIFNLRLVEPFEQHFGSNGSTFSKPLWKPILMLLDLQGNQDKPIDNIDEYLAWALDENNYILKPAMLEGAWGNFGPTPTALLAEIPYFLSRRDDCIKHRSCLLQRAITQMAISLDNAKSKNMILFAQMYAQQKVDTMKAYQKECMCNN</sequence>
<organism evidence="1 2">
    <name type="scientific">Skeletonema marinoi</name>
    <dbReference type="NCBI Taxonomy" id="267567"/>
    <lineage>
        <taxon>Eukaryota</taxon>
        <taxon>Sar</taxon>
        <taxon>Stramenopiles</taxon>
        <taxon>Ochrophyta</taxon>
        <taxon>Bacillariophyta</taxon>
        <taxon>Coscinodiscophyceae</taxon>
        <taxon>Thalassiosirophycidae</taxon>
        <taxon>Thalassiosirales</taxon>
        <taxon>Skeletonemataceae</taxon>
        <taxon>Skeletonema</taxon>
        <taxon>Skeletonema marinoi-dohrnii complex</taxon>
    </lineage>
</organism>
<name>A0AAD8XZ97_9STRA</name>
<dbReference type="InterPro" id="IPR011990">
    <property type="entry name" value="TPR-like_helical_dom_sf"/>
</dbReference>